<dbReference type="PANTHER" id="PTHR15245">
    <property type="entry name" value="SYMPLEKIN-RELATED"/>
    <property type="match status" value="1"/>
</dbReference>
<proteinExistence type="predicted"/>
<keyword evidence="2" id="KW-1185">Reference proteome</keyword>
<feature type="domain" description="Symplekin C-terminal" evidence="1">
    <location>
        <begin position="1"/>
        <end position="123"/>
    </location>
</feature>
<dbReference type="Pfam" id="PF12295">
    <property type="entry name" value="Symplekin_C"/>
    <property type="match status" value="1"/>
</dbReference>
<evidence type="ECO:0000313" key="3">
    <source>
        <dbReference type="RefSeq" id="XP_017301077.1"/>
    </source>
</evidence>
<dbReference type="PaxDb" id="121845-A0A1S4EG90"/>
<dbReference type="GO" id="GO:0005847">
    <property type="term" value="C:mRNA cleavage and polyadenylation specificity factor complex"/>
    <property type="evidence" value="ECO:0007669"/>
    <property type="project" value="TreeGrafter"/>
</dbReference>
<sequence>MISLHTIDGAKVDLKYVIKATSLCFSETAIYTQEVLALVLQNLIEVNPLPTLFMRTVIQSLSHFPRLIGFIMNILQRLILKQVWEQKTVWEGFIKCCQRTVPNSYQVILQLPPKQLADLFSKCPELKNPLLDHVLSFTENQRSHIPQGVMDVLYGDVNPIYETLHIKSEPKSPPDLSIDMKETQQVM</sequence>
<gene>
    <name evidence="3" type="primary">LOC103512880</name>
</gene>
<name>A0A1S4EG90_DIACI</name>
<dbReference type="KEGG" id="dci:103512880"/>
<dbReference type="STRING" id="121845.A0A1S4EG90"/>
<dbReference type="PANTHER" id="PTHR15245:SF20">
    <property type="entry name" value="SYMPLEKIN"/>
    <property type="match status" value="1"/>
</dbReference>
<dbReference type="GeneID" id="103512880"/>
<organism evidence="2 3">
    <name type="scientific">Diaphorina citri</name>
    <name type="common">Asian citrus psyllid</name>
    <dbReference type="NCBI Taxonomy" id="121845"/>
    <lineage>
        <taxon>Eukaryota</taxon>
        <taxon>Metazoa</taxon>
        <taxon>Ecdysozoa</taxon>
        <taxon>Arthropoda</taxon>
        <taxon>Hexapoda</taxon>
        <taxon>Insecta</taxon>
        <taxon>Pterygota</taxon>
        <taxon>Neoptera</taxon>
        <taxon>Paraneoptera</taxon>
        <taxon>Hemiptera</taxon>
        <taxon>Sternorrhyncha</taxon>
        <taxon>Psylloidea</taxon>
        <taxon>Psyllidae</taxon>
        <taxon>Diaphorininae</taxon>
        <taxon>Diaphorina</taxon>
    </lineage>
</organism>
<dbReference type="InterPro" id="IPR021850">
    <property type="entry name" value="Symplekin/Pta1"/>
</dbReference>
<reference evidence="3" key="1">
    <citation type="submission" date="2025-08" db="UniProtKB">
        <authorList>
            <consortium name="RefSeq"/>
        </authorList>
    </citation>
    <scope>IDENTIFICATION</scope>
</reference>
<dbReference type="RefSeq" id="XP_017301077.1">
    <property type="nucleotide sequence ID" value="XM_017445588.2"/>
</dbReference>
<dbReference type="Proteomes" id="UP000079169">
    <property type="component" value="Unplaced"/>
</dbReference>
<accession>A0A1S4EG90</accession>
<evidence type="ECO:0000259" key="1">
    <source>
        <dbReference type="Pfam" id="PF12295"/>
    </source>
</evidence>
<dbReference type="AlphaFoldDB" id="A0A1S4EG90"/>
<evidence type="ECO:0000313" key="2">
    <source>
        <dbReference type="Proteomes" id="UP000079169"/>
    </source>
</evidence>
<protein>
    <submittedName>
        <fullName evidence="3">Symplekin</fullName>
    </submittedName>
</protein>
<dbReference type="InterPro" id="IPR022075">
    <property type="entry name" value="Symplekin_C"/>
</dbReference>